<dbReference type="Proteomes" id="UP001162162">
    <property type="component" value="Unassembled WGS sequence"/>
</dbReference>
<gene>
    <name evidence="2" type="ORF">NQ318_008213</name>
</gene>
<proteinExistence type="predicted"/>
<accession>A0AAV8YJG2</accession>
<comment type="caution">
    <text evidence="2">The sequence shown here is derived from an EMBL/GenBank/DDBJ whole genome shotgun (WGS) entry which is preliminary data.</text>
</comment>
<dbReference type="EMBL" id="JAPWTK010000087">
    <property type="protein sequence ID" value="KAJ8951309.1"/>
    <property type="molecule type" value="Genomic_DNA"/>
</dbReference>
<sequence length="69" mass="7992">MFYQDAYAPKPLDSKGLHYTRRSQTTTGPSAKPITKYEILRPYFDYDISAAHASKIAQGFLRYKTKYSH</sequence>
<feature type="region of interest" description="Disordered" evidence="1">
    <location>
        <begin position="1"/>
        <end position="31"/>
    </location>
</feature>
<evidence type="ECO:0000313" key="3">
    <source>
        <dbReference type="Proteomes" id="UP001162162"/>
    </source>
</evidence>
<protein>
    <submittedName>
        <fullName evidence="2">Uncharacterized protein</fullName>
    </submittedName>
</protein>
<organism evidence="2 3">
    <name type="scientific">Aromia moschata</name>
    <dbReference type="NCBI Taxonomy" id="1265417"/>
    <lineage>
        <taxon>Eukaryota</taxon>
        <taxon>Metazoa</taxon>
        <taxon>Ecdysozoa</taxon>
        <taxon>Arthropoda</taxon>
        <taxon>Hexapoda</taxon>
        <taxon>Insecta</taxon>
        <taxon>Pterygota</taxon>
        <taxon>Neoptera</taxon>
        <taxon>Endopterygota</taxon>
        <taxon>Coleoptera</taxon>
        <taxon>Polyphaga</taxon>
        <taxon>Cucujiformia</taxon>
        <taxon>Chrysomeloidea</taxon>
        <taxon>Cerambycidae</taxon>
        <taxon>Cerambycinae</taxon>
        <taxon>Callichromatini</taxon>
        <taxon>Aromia</taxon>
    </lineage>
</organism>
<dbReference type="AlphaFoldDB" id="A0AAV8YJG2"/>
<name>A0AAV8YJG2_9CUCU</name>
<reference evidence="2" key="1">
    <citation type="journal article" date="2023" name="Insect Mol. Biol.">
        <title>Genome sequencing provides insights into the evolution of gene families encoding plant cell wall-degrading enzymes in longhorned beetles.</title>
        <authorList>
            <person name="Shin N.R."/>
            <person name="Okamura Y."/>
            <person name="Kirsch R."/>
            <person name="Pauchet Y."/>
        </authorList>
    </citation>
    <scope>NUCLEOTIDE SEQUENCE</scope>
    <source>
        <strain evidence="2">AMC_N1</strain>
    </source>
</reference>
<evidence type="ECO:0000256" key="1">
    <source>
        <dbReference type="SAM" id="MobiDB-lite"/>
    </source>
</evidence>
<keyword evidence="3" id="KW-1185">Reference proteome</keyword>
<evidence type="ECO:0000313" key="2">
    <source>
        <dbReference type="EMBL" id="KAJ8951309.1"/>
    </source>
</evidence>